<sequence>MKTATDWGTELWRSLVWIGWVWPLTAAIFVTIAFLIIQFTQWGRQFWRITGQYFTTRAGRGGLVLLGLVLLSVVVNVRLSVVFTYYYNDMSASIQYIVQALARDGQGMPEAKAFFWLNIRRFCLLAGINIAVVVTDFYLLQAFIIRWRVWLTERITVDWLSKRAFYRSRFIDNTIDNPDQRIQADINNFVAMSSAPEQLQSSSLHLAFGAVNACISLPSFTIILWNLSGPLNIFGYEMPRALVFLTYIYVIVTTLIAFRIGRPLIRRFFLNERLNAMFRYALVRLRDTSESVAFYRGERAESKQLKSRFDAIIANFWQLVYRSMGFTGWNFAVSQTAAVFNSVLQVPRLIAGQITYGDVSQSASAVGQLQTSLSFFRNAYDNFAAYRATVMRLDGLLTADSQSRELPMLEPGDQEDGVTLNNIYVRKPNGDSLIDDLNLDLAAGDALLIKGQSGSGKTTLLRSLAGLWPYTDGDWARPGGDHETMFISQLPYLPLGNLRDALSYPAESGSFSDEELLQTLEKVSLAHLADRLDEEADWIKVLSPGEQQRVAFARILLIKPKAVFMDESTSSLDEGLEFSLYRLLRSELPGCTLVSVGHRSTIDQHHNQKLQLDAEGPVVSITAMSQGGNKWTRVGFQSVASLTIAKGCIYGHRVGLCRDIR</sequence>
<dbReference type="PROSITE" id="PS00675">
    <property type="entry name" value="SIGMA54_INTERACT_1"/>
    <property type="match status" value="1"/>
</dbReference>
<dbReference type="PROSITE" id="PS50893">
    <property type="entry name" value="ABC_TRANSPORTER_2"/>
    <property type="match status" value="1"/>
</dbReference>
<dbReference type="PANTHER" id="PTHR11384">
    <property type="entry name" value="ATP-BINDING CASSETTE, SUB-FAMILY D MEMBER"/>
    <property type="match status" value="1"/>
</dbReference>
<feature type="domain" description="ABC transporter" evidence="9">
    <location>
        <begin position="418"/>
        <end position="640"/>
    </location>
</feature>
<dbReference type="InterPro" id="IPR011527">
    <property type="entry name" value="ABC1_TM_dom"/>
</dbReference>
<dbReference type="CDD" id="cd03223">
    <property type="entry name" value="ABCD_peroxisomal_ALDP"/>
    <property type="match status" value="1"/>
</dbReference>
<evidence type="ECO:0000313" key="12">
    <source>
        <dbReference type="Proteomes" id="UP000021210"/>
    </source>
</evidence>
<feature type="domain" description="ABC transmembrane type-1" evidence="10">
    <location>
        <begin position="192"/>
        <end position="385"/>
    </location>
</feature>
<evidence type="ECO:0000256" key="8">
    <source>
        <dbReference type="SAM" id="Phobius"/>
    </source>
</evidence>
<dbReference type="InterPro" id="IPR036640">
    <property type="entry name" value="ABC1_TM_sf"/>
</dbReference>
<dbReference type="PROSITE" id="PS50929">
    <property type="entry name" value="ABC_TM1F"/>
    <property type="match status" value="1"/>
</dbReference>
<dbReference type="PANTHER" id="PTHR11384:SF59">
    <property type="entry name" value="LYSOSOMAL COBALAMIN TRANSPORTER ABCD4"/>
    <property type="match status" value="1"/>
</dbReference>
<dbReference type="GO" id="GO:0016887">
    <property type="term" value="F:ATP hydrolysis activity"/>
    <property type="evidence" value="ECO:0007669"/>
    <property type="project" value="InterPro"/>
</dbReference>
<dbReference type="InterPro" id="IPR050835">
    <property type="entry name" value="ABC_transporter_sub-D"/>
</dbReference>
<dbReference type="SUPFAM" id="SSF52540">
    <property type="entry name" value="P-loop containing nucleoside triphosphate hydrolases"/>
    <property type="match status" value="1"/>
</dbReference>
<dbReference type="EMBL" id="JAOH01000002">
    <property type="protein sequence ID" value="EUA62050.1"/>
    <property type="molecule type" value="Genomic_DNA"/>
</dbReference>
<organism evidence="11 12">
    <name type="scientific">Mycobacteroides abscessus 1948</name>
    <dbReference type="NCBI Taxonomy" id="1299323"/>
    <lineage>
        <taxon>Bacteria</taxon>
        <taxon>Bacillati</taxon>
        <taxon>Actinomycetota</taxon>
        <taxon>Actinomycetes</taxon>
        <taxon>Mycobacteriales</taxon>
        <taxon>Mycobacteriaceae</taxon>
        <taxon>Mycobacteroides</taxon>
        <taxon>Mycobacteroides abscessus</taxon>
    </lineage>
</organism>
<dbReference type="Pfam" id="PF06472">
    <property type="entry name" value="ABC_membrane_2"/>
    <property type="match status" value="1"/>
</dbReference>
<feature type="transmembrane region" description="Helical" evidence="8">
    <location>
        <begin position="119"/>
        <end position="140"/>
    </location>
</feature>
<dbReference type="GO" id="GO:0140359">
    <property type="term" value="F:ABC-type transporter activity"/>
    <property type="evidence" value="ECO:0007669"/>
    <property type="project" value="InterPro"/>
</dbReference>
<name>A0A829QHS8_9MYCO</name>
<dbReference type="PROSITE" id="PS00211">
    <property type="entry name" value="ABC_TRANSPORTER_1"/>
    <property type="match status" value="1"/>
</dbReference>
<reference evidence="11 12" key="1">
    <citation type="submission" date="2013-12" db="EMBL/GenBank/DDBJ databases">
        <authorList>
            <person name="Zelazny A."/>
            <person name="Olivier K."/>
            <person name="Holland S."/>
            <person name="Lenaerts A."/>
            <person name="Ordway D."/>
            <person name="DeGroote M.A."/>
            <person name="Parker T."/>
            <person name="Sizemore C."/>
            <person name="Tallon L.J."/>
            <person name="Sadzewicz L.K."/>
            <person name="Sengamalay N."/>
            <person name="Fraser C.M."/>
            <person name="Hine E."/>
            <person name="Shefchek K.A."/>
            <person name="Das S.P."/>
            <person name="Tettelin H."/>
        </authorList>
    </citation>
    <scope>NUCLEOTIDE SEQUENCE [LARGE SCALE GENOMIC DNA]</scope>
    <source>
        <strain evidence="11 12">1948</strain>
    </source>
</reference>
<dbReference type="InterPro" id="IPR027417">
    <property type="entry name" value="P-loop_NTPase"/>
</dbReference>
<comment type="caution">
    <text evidence="11">The sequence shown here is derived from an EMBL/GenBank/DDBJ whole genome shotgun (WGS) entry which is preliminary data.</text>
</comment>
<dbReference type="InterPro" id="IPR025662">
    <property type="entry name" value="Sigma_54_int_dom_ATP-bd_1"/>
</dbReference>
<accession>A0A829QHS8</accession>
<feature type="transmembrane region" description="Helical" evidence="8">
    <location>
        <begin position="20"/>
        <end position="42"/>
    </location>
</feature>
<dbReference type="InterPro" id="IPR017871">
    <property type="entry name" value="ABC_transporter-like_CS"/>
</dbReference>
<keyword evidence="4" id="KW-0547">Nucleotide-binding</keyword>
<comment type="subcellular location">
    <subcellularLocation>
        <location evidence="1">Cell membrane</location>
        <topology evidence="1">Multi-pass membrane protein</topology>
    </subcellularLocation>
</comment>
<evidence type="ECO:0000256" key="4">
    <source>
        <dbReference type="ARBA" id="ARBA00022741"/>
    </source>
</evidence>
<keyword evidence="7 8" id="KW-0472">Membrane</keyword>
<keyword evidence="6 8" id="KW-1133">Transmembrane helix</keyword>
<proteinExistence type="predicted"/>
<evidence type="ECO:0000256" key="3">
    <source>
        <dbReference type="ARBA" id="ARBA00022692"/>
    </source>
</evidence>
<dbReference type="InterPro" id="IPR003439">
    <property type="entry name" value="ABC_transporter-like_ATP-bd"/>
</dbReference>
<dbReference type="SUPFAM" id="SSF90123">
    <property type="entry name" value="ABC transporter transmembrane region"/>
    <property type="match status" value="1"/>
</dbReference>
<feature type="transmembrane region" description="Helical" evidence="8">
    <location>
        <begin position="239"/>
        <end position="258"/>
    </location>
</feature>
<dbReference type="Proteomes" id="UP000021210">
    <property type="component" value="Unassembled WGS sequence"/>
</dbReference>
<protein>
    <submittedName>
        <fullName evidence="11">ABC transporter family protein</fullName>
    </submittedName>
</protein>
<evidence type="ECO:0000256" key="6">
    <source>
        <dbReference type="ARBA" id="ARBA00022989"/>
    </source>
</evidence>
<keyword evidence="3 8" id="KW-0812">Transmembrane</keyword>
<dbReference type="Gene3D" id="3.40.50.300">
    <property type="entry name" value="P-loop containing nucleotide triphosphate hydrolases"/>
    <property type="match status" value="1"/>
</dbReference>
<dbReference type="Pfam" id="PF00005">
    <property type="entry name" value="ABC_tran"/>
    <property type="match status" value="1"/>
</dbReference>
<dbReference type="InterPro" id="IPR003593">
    <property type="entry name" value="AAA+_ATPase"/>
</dbReference>
<evidence type="ECO:0000313" key="11">
    <source>
        <dbReference type="EMBL" id="EUA62050.1"/>
    </source>
</evidence>
<evidence type="ECO:0000256" key="5">
    <source>
        <dbReference type="ARBA" id="ARBA00022840"/>
    </source>
</evidence>
<dbReference type="Gene3D" id="1.20.1560.10">
    <property type="entry name" value="ABC transporter type 1, transmembrane domain"/>
    <property type="match status" value="1"/>
</dbReference>
<dbReference type="SMART" id="SM00382">
    <property type="entry name" value="AAA"/>
    <property type="match status" value="1"/>
</dbReference>
<feature type="transmembrane region" description="Helical" evidence="8">
    <location>
        <begin position="63"/>
        <end position="87"/>
    </location>
</feature>
<evidence type="ECO:0000256" key="2">
    <source>
        <dbReference type="ARBA" id="ARBA00022448"/>
    </source>
</evidence>
<evidence type="ECO:0000256" key="7">
    <source>
        <dbReference type="ARBA" id="ARBA00023136"/>
    </source>
</evidence>
<dbReference type="AlphaFoldDB" id="A0A829QHS8"/>
<gene>
    <name evidence="11" type="ORF">I542_2195</name>
</gene>
<evidence type="ECO:0000256" key="1">
    <source>
        <dbReference type="ARBA" id="ARBA00004651"/>
    </source>
</evidence>
<dbReference type="GO" id="GO:0005524">
    <property type="term" value="F:ATP binding"/>
    <property type="evidence" value="ECO:0007669"/>
    <property type="project" value="UniProtKB-KW"/>
</dbReference>
<keyword evidence="5" id="KW-0067">ATP-binding</keyword>
<keyword evidence="2" id="KW-0813">Transport</keyword>
<dbReference type="GO" id="GO:0005886">
    <property type="term" value="C:plasma membrane"/>
    <property type="evidence" value="ECO:0007669"/>
    <property type="project" value="UniProtKB-SubCell"/>
</dbReference>
<evidence type="ECO:0000259" key="10">
    <source>
        <dbReference type="PROSITE" id="PS50929"/>
    </source>
</evidence>
<evidence type="ECO:0000259" key="9">
    <source>
        <dbReference type="PROSITE" id="PS50893"/>
    </source>
</evidence>